<dbReference type="PIRSF" id="PIRSF005813">
    <property type="entry name" value="MSH2"/>
    <property type="match status" value="1"/>
</dbReference>
<dbReference type="GO" id="GO:0005524">
    <property type="term" value="F:ATP binding"/>
    <property type="evidence" value="ECO:0007669"/>
    <property type="project" value="UniProtKB-KW"/>
</dbReference>
<dbReference type="PANTHER" id="PTHR11361">
    <property type="entry name" value="DNA MISMATCH REPAIR PROTEIN MUTS FAMILY MEMBER"/>
    <property type="match status" value="1"/>
</dbReference>
<dbReference type="InterPro" id="IPR036187">
    <property type="entry name" value="DNA_mismatch_repair_MutS_sf"/>
</dbReference>
<reference evidence="7 8" key="1">
    <citation type="submission" date="2020-08" db="EMBL/GenBank/DDBJ databases">
        <authorList>
            <person name="Newling K."/>
            <person name="Davey J."/>
            <person name="Forrester S."/>
        </authorList>
    </citation>
    <scope>NUCLEOTIDE SEQUENCE [LARGE SCALE GENOMIC DNA]</scope>
    <source>
        <strain evidence="8">Crithidia deanei Carvalho (ATCC PRA-265)</strain>
    </source>
</reference>
<keyword evidence="4" id="KW-0238">DNA-binding</keyword>
<evidence type="ECO:0000256" key="3">
    <source>
        <dbReference type="ARBA" id="ARBA00022840"/>
    </source>
</evidence>
<dbReference type="Proteomes" id="UP000515908">
    <property type="component" value="Chromosome 09"/>
</dbReference>
<dbReference type="SMART" id="SM00534">
    <property type="entry name" value="MUTSac"/>
    <property type="match status" value="1"/>
</dbReference>
<dbReference type="InterPro" id="IPR007861">
    <property type="entry name" value="DNA_mismatch_repair_MutS_clamp"/>
</dbReference>
<keyword evidence="8" id="KW-1185">Reference proteome</keyword>
<protein>
    <submittedName>
        <fullName evidence="7">MutS domain III/MutS family domain IV/MutS domain V, putative</fullName>
    </submittedName>
</protein>
<dbReference type="GO" id="GO:0006298">
    <property type="term" value="P:mismatch repair"/>
    <property type="evidence" value="ECO:0007669"/>
    <property type="project" value="InterPro"/>
</dbReference>
<dbReference type="Gene3D" id="1.10.1420.10">
    <property type="match status" value="2"/>
</dbReference>
<dbReference type="Pfam" id="PF05192">
    <property type="entry name" value="MutS_III"/>
    <property type="match status" value="1"/>
</dbReference>
<dbReference type="PROSITE" id="PS00486">
    <property type="entry name" value="DNA_MISMATCH_REPAIR_2"/>
    <property type="match status" value="1"/>
</dbReference>
<dbReference type="GO" id="GO:0032301">
    <property type="term" value="C:MutSalpha complex"/>
    <property type="evidence" value="ECO:0007669"/>
    <property type="project" value="TreeGrafter"/>
</dbReference>
<proteinExistence type="inferred from homology"/>
<evidence type="ECO:0000259" key="6">
    <source>
        <dbReference type="PROSITE" id="PS00486"/>
    </source>
</evidence>
<dbReference type="InterPro" id="IPR007696">
    <property type="entry name" value="DNA_mismatch_repair_MutS_core"/>
</dbReference>
<evidence type="ECO:0000256" key="5">
    <source>
        <dbReference type="SAM" id="Coils"/>
    </source>
</evidence>
<dbReference type="VEuPathDB" id="TriTrypDB:ADEAN_000531000"/>
<dbReference type="PANTHER" id="PTHR11361:SF144">
    <property type="entry name" value="MISMATCH REPAIR PROTEIN, PUTATIVE-RELATED"/>
    <property type="match status" value="1"/>
</dbReference>
<evidence type="ECO:0000256" key="2">
    <source>
        <dbReference type="ARBA" id="ARBA00022741"/>
    </source>
</evidence>
<name>A0A7G2CFN1_9TRYP</name>
<dbReference type="Gene3D" id="3.40.50.300">
    <property type="entry name" value="P-loop containing nucleotide triphosphate hydrolases"/>
    <property type="match status" value="1"/>
</dbReference>
<dbReference type="InterPro" id="IPR027417">
    <property type="entry name" value="P-loop_NTPase"/>
</dbReference>
<dbReference type="InterPro" id="IPR011184">
    <property type="entry name" value="DNA_mismatch_repair_Msh2"/>
</dbReference>
<evidence type="ECO:0000313" key="8">
    <source>
        <dbReference type="Proteomes" id="UP000515908"/>
    </source>
</evidence>
<organism evidence="7 8">
    <name type="scientific">Angomonas deanei</name>
    <dbReference type="NCBI Taxonomy" id="59799"/>
    <lineage>
        <taxon>Eukaryota</taxon>
        <taxon>Discoba</taxon>
        <taxon>Euglenozoa</taxon>
        <taxon>Kinetoplastea</taxon>
        <taxon>Metakinetoplastina</taxon>
        <taxon>Trypanosomatida</taxon>
        <taxon>Trypanosomatidae</taxon>
        <taxon>Strigomonadinae</taxon>
        <taxon>Angomonas</taxon>
    </lineage>
</organism>
<dbReference type="GO" id="GO:0140664">
    <property type="term" value="F:ATP-dependent DNA damage sensor activity"/>
    <property type="evidence" value="ECO:0007669"/>
    <property type="project" value="InterPro"/>
</dbReference>
<dbReference type="Pfam" id="PF05190">
    <property type="entry name" value="MutS_IV"/>
    <property type="match status" value="1"/>
</dbReference>
<evidence type="ECO:0000313" key="7">
    <source>
        <dbReference type="EMBL" id="CAD2217827.1"/>
    </source>
</evidence>
<dbReference type="FunFam" id="1.10.1420.10:FF:000044">
    <property type="entry name" value="Putative DNA mismatch repair protein"/>
    <property type="match status" value="1"/>
</dbReference>
<feature type="domain" description="DNA mismatch repair proteins mutS family" evidence="6">
    <location>
        <begin position="492"/>
        <end position="508"/>
    </location>
</feature>
<dbReference type="GO" id="GO:0030983">
    <property type="term" value="F:mismatched DNA binding"/>
    <property type="evidence" value="ECO:0007669"/>
    <property type="project" value="InterPro"/>
</dbReference>
<gene>
    <name evidence="7" type="ORF">ADEAN_000531000</name>
</gene>
<sequence>MLLRVPEDHIAVMSYPLAQEALATLLERVDTHDHNNLSAFYFRHIIPSTYLKLDSAAIDALNLVSKKPEPKGTLPLSIFTWLNRCHTGMGSRAMHQWLLQPLRDVDGINERLTMVEVFLENPVLRDSFITTVLKRCSDMDRLNRKLQRRSLPLKDTQAILNFVELIPDAINVLTTFKGQQAKLVVDEYIAPLKDIAEHLDNLKILIESTVDFTDKAATRMNAQFDDDLQELYVQLAQIQKQINKEYSNVLSTYEWNEKQLKYEYHPSYGYVFRVSRKEDRQLRANKELITVSTAKDGVRFTTEKMSSISEQYKGVSAEYDQRQQELKKKLVDTIASYLPVLDDAKEILAKLDVYVAWAQVVKDSPRPMTKPSVHADSSSGPLLELTNVRHPLVELRRPNYMANSVHLTSDVNGLIITGPNMGGKSTFMRSVAVAVVLAQAGCFVPADAAKICVRDAVMCRVGATDHLAQGVSTFMVEMLESSSILTGATPQTLAVIDELGRGTSTYDGFGLAWAIAKEIGEKIQSTMLFSTHFHELTQLPQVCSRLTNVHFGANVDEAANTLQFSYKLEPGPCGRSFGIYVAALANLPTAVVDNARKRAQELESSESLKQIPHEEMVSRMAAYAKRVRDAEGSSAEERKRLKMELQADAQLLSVLGE</sequence>
<dbReference type="InterPro" id="IPR045076">
    <property type="entry name" value="MutS"/>
</dbReference>
<keyword evidence="2" id="KW-0547">Nucleotide-binding</keyword>
<keyword evidence="3" id="KW-0067">ATP-binding</keyword>
<accession>A0A7G2CFN1</accession>
<dbReference type="AlphaFoldDB" id="A0A7G2CFN1"/>
<evidence type="ECO:0000256" key="4">
    <source>
        <dbReference type="ARBA" id="ARBA00023125"/>
    </source>
</evidence>
<dbReference type="EMBL" id="LR877153">
    <property type="protein sequence ID" value="CAD2217827.1"/>
    <property type="molecule type" value="Genomic_DNA"/>
</dbReference>
<comment type="similarity">
    <text evidence="1">Belongs to the DNA mismatch repair MutS family.</text>
</comment>
<keyword evidence="5" id="KW-0175">Coiled coil</keyword>
<dbReference type="InterPro" id="IPR000432">
    <property type="entry name" value="DNA_mismatch_repair_MutS_C"/>
</dbReference>
<dbReference type="SUPFAM" id="SSF52540">
    <property type="entry name" value="P-loop containing nucleoside triphosphate hydrolases"/>
    <property type="match status" value="1"/>
</dbReference>
<dbReference type="Pfam" id="PF00488">
    <property type="entry name" value="MutS_V"/>
    <property type="match status" value="1"/>
</dbReference>
<evidence type="ECO:0000256" key="1">
    <source>
        <dbReference type="ARBA" id="ARBA00006271"/>
    </source>
</evidence>
<dbReference type="SUPFAM" id="SSF48334">
    <property type="entry name" value="DNA repair protein MutS, domain III"/>
    <property type="match status" value="1"/>
</dbReference>
<feature type="coiled-coil region" evidence="5">
    <location>
        <begin position="221"/>
        <end position="248"/>
    </location>
</feature>
<dbReference type="SMART" id="SM00533">
    <property type="entry name" value="MUTSd"/>
    <property type="match status" value="1"/>
</dbReference>